<evidence type="ECO:0000313" key="3">
    <source>
        <dbReference type="EMBL" id="SHF16645.1"/>
    </source>
</evidence>
<gene>
    <name evidence="3" type="ORF">SAMN05444349_11293</name>
</gene>
<evidence type="ECO:0000256" key="1">
    <source>
        <dbReference type="ARBA" id="ARBA00023235"/>
    </source>
</evidence>
<dbReference type="Pfam" id="PF01261">
    <property type="entry name" value="AP_endonuc_2"/>
    <property type="match status" value="1"/>
</dbReference>
<organism evidence="3 4">
    <name type="scientific">Bacteroides faecichinchillae</name>
    <dbReference type="NCBI Taxonomy" id="871325"/>
    <lineage>
        <taxon>Bacteria</taxon>
        <taxon>Pseudomonadati</taxon>
        <taxon>Bacteroidota</taxon>
        <taxon>Bacteroidia</taxon>
        <taxon>Bacteroidales</taxon>
        <taxon>Bacteroidaceae</taxon>
        <taxon>Bacteroides</taxon>
    </lineage>
</organism>
<dbReference type="SUPFAM" id="SSF51658">
    <property type="entry name" value="Xylose isomerase-like"/>
    <property type="match status" value="1"/>
</dbReference>
<dbReference type="InterPro" id="IPR050417">
    <property type="entry name" value="Sugar_Epim/Isomerase"/>
</dbReference>
<feature type="domain" description="Xylose isomerase-like TIM barrel" evidence="2">
    <location>
        <begin position="64"/>
        <end position="311"/>
    </location>
</feature>
<keyword evidence="4" id="KW-1185">Reference proteome</keyword>
<sequence>MDNIYYYPNFKTIPVLANFNIYTMNKRFNLLLLIILIPLCGIKAENKITIGVIQYDWSDIDKSFKELHDSGFGSCQLQYSQKMDKNFAEKLKAASKKHQIKVTTVVSVPGHCVWNFKEGPSTIGLVPENGREEKLAVYRKMIDFCVMADIPAMHSHFGFIPEDLASEQYKSFIEVMKGLANYAKERNVMIYFETGQETPITLIRAIKDIGTGNLFINCDLANLLMYGKANSLDAVKLFGSLIKEFHAKDGKYPDPNNPYVLGKEVNIPEGDVNFPAVIEELKKQNFQGALTIECELGDSNRDYVIKTRKYLQALLDK</sequence>
<dbReference type="InterPro" id="IPR013022">
    <property type="entry name" value="Xyl_isomerase-like_TIM-brl"/>
</dbReference>
<keyword evidence="1 3" id="KW-0413">Isomerase</keyword>
<dbReference type="PANTHER" id="PTHR43489:SF1">
    <property type="entry name" value="L-RIBULOSE-5-PHOSPHATE 3-EPIMERASE SGBU-RELATED"/>
    <property type="match status" value="1"/>
</dbReference>
<dbReference type="Proteomes" id="UP000184436">
    <property type="component" value="Unassembled WGS sequence"/>
</dbReference>
<dbReference type="GO" id="GO:0034015">
    <property type="term" value="F:L-ribulose-5-phosphate 3-epimerase activity"/>
    <property type="evidence" value="ECO:0007669"/>
    <property type="project" value="TreeGrafter"/>
</dbReference>
<protein>
    <submittedName>
        <fullName evidence="3">Sugar phosphate isomerase/epimerase</fullName>
    </submittedName>
</protein>
<dbReference type="GO" id="GO:0019852">
    <property type="term" value="P:L-ascorbic acid metabolic process"/>
    <property type="evidence" value="ECO:0007669"/>
    <property type="project" value="TreeGrafter"/>
</dbReference>
<dbReference type="STRING" id="871325.SAMN05444349_11293"/>
<accession>A0A1M4ZFA8</accession>
<name>A0A1M4ZFA8_9BACE</name>
<dbReference type="InterPro" id="IPR036237">
    <property type="entry name" value="Xyl_isomerase-like_sf"/>
</dbReference>
<reference evidence="3 4" key="1">
    <citation type="submission" date="2016-11" db="EMBL/GenBank/DDBJ databases">
        <authorList>
            <person name="Jaros S."/>
            <person name="Januszkiewicz K."/>
            <person name="Wedrychowicz H."/>
        </authorList>
    </citation>
    <scope>NUCLEOTIDE SEQUENCE [LARGE SCALE GENOMIC DNA]</scope>
    <source>
        <strain evidence="3 4">DSM 26883</strain>
    </source>
</reference>
<dbReference type="AlphaFoldDB" id="A0A1M4ZFA8"/>
<dbReference type="PANTHER" id="PTHR43489">
    <property type="entry name" value="ISOMERASE"/>
    <property type="match status" value="1"/>
</dbReference>
<evidence type="ECO:0000259" key="2">
    <source>
        <dbReference type="Pfam" id="PF01261"/>
    </source>
</evidence>
<proteinExistence type="predicted"/>
<dbReference type="Gene3D" id="3.20.20.150">
    <property type="entry name" value="Divalent-metal-dependent TIM barrel enzymes"/>
    <property type="match status" value="1"/>
</dbReference>
<dbReference type="EMBL" id="FQVD01000012">
    <property type="protein sequence ID" value="SHF16645.1"/>
    <property type="molecule type" value="Genomic_DNA"/>
</dbReference>
<evidence type="ECO:0000313" key="4">
    <source>
        <dbReference type="Proteomes" id="UP000184436"/>
    </source>
</evidence>